<name>A0AAQ3PAS7_VIGMU</name>
<feature type="region of interest" description="Disordered" evidence="1">
    <location>
        <begin position="56"/>
        <end position="106"/>
    </location>
</feature>
<sequence length="106" mass="11217">MEKLSSIGPLVALGTNGAPVGTASPQRTSPSNLNKKCLMSHLLAFETSHFHLVALHTHPQQNGSNKIEGVGRSKRQNLSSQTSPFLPNWAGKKSGEGTKSKTQGSP</sequence>
<proteinExistence type="predicted"/>
<organism evidence="2 3">
    <name type="scientific">Vigna mungo</name>
    <name type="common">Black gram</name>
    <name type="synonym">Phaseolus mungo</name>
    <dbReference type="NCBI Taxonomy" id="3915"/>
    <lineage>
        <taxon>Eukaryota</taxon>
        <taxon>Viridiplantae</taxon>
        <taxon>Streptophyta</taxon>
        <taxon>Embryophyta</taxon>
        <taxon>Tracheophyta</taxon>
        <taxon>Spermatophyta</taxon>
        <taxon>Magnoliopsida</taxon>
        <taxon>eudicotyledons</taxon>
        <taxon>Gunneridae</taxon>
        <taxon>Pentapetalae</taxon>
        <taxon>rosids</taxon>
        <taxon>fabids</taxon>
        <taxon>Fabales</taxon>
        <taxon>Fabaceae</taxon>
        <taxon>Papilionoideae</taxon>
        <taxon>50 kb inversion clade</taxon>
        <taxon>NPAAA clade</taxon>
        <taxon>indigoferoid/millettioid clade</taxon>
        <taxon>Phaseoleae</taxon>
        <taxon>Vigna</taxon>
    </lineage>
</organism>
<protein>
    <submittedName>
        <fullName evidence="2">Uncharacterized protein</fullName>
    </submittedName>
</protein>
<dbReference type="EMBL" id="CP144700">
    <property type="protein sequence ID" value="WVZ23108.1"/>
    <property type="molecule type" value="Genomic_DNA"/>
</dbReference>
<accession>A0AAQ3PAS7</accession>
<dbReference type="Proteomes" id="UP001374535">
    <property type="component" value="Chromosome 1"/>
</dbReference>
<reference evidence="2 3" key="1">
    <citation type="journal article" date="2023" name="Life. Sci Alliance">
        <title>Evolutionary insights into 3D genome organization and epigenetic landscape of Vigna mungo.</title>
        <authorList>
            <person name="Junaid A."/>
            <person name="Singh B."/>
            <person name="Bhatia S."/>
        </authorList>
    </citation>
    <scope>NUCLEOTIDE SEQUENCE [LARGE SCALE GENOMIC DNA]</scope>
    <source>
        <strain evidence="2">Urdbean</strain>
    </source>
</reference>
<feature type="compositionally biased region" description="Polar residues" evidence="1">
    <location>
        <begin position="76"/>
        <end position="85"/>
    </location>
</feature>
<feature type="region of interest" description="Disordered" evidence="1">
    <location>
        <begin position="1"/>
        <end position="33"/>
    </location>
</feature>
<gene>
    <name evidence="2" type="ORF">V8G54_001652</name>
</gene>
<evidence type="ECO:0000313" key="2">
    <source>
        <dbReference type="EMBL" id="WVZ23108.1"/>
    </source>
</evidence>
<evidence type="ECO:0000313" key="3">
    <source>
        <dbReference type="Proteomes" id="UP001374535"/>
    </source>
</evidence>
<evidence type="ECO:0000256" key="1">
    <source>
        <dbReference type="SAM" id="MobiDB-lite"/>
    </source>
</evidence>
<dbReference type="AlphaFoldDB" id="A0AAQ3PAS7"/>
<feature type="compositionally biased region" description="Polar residues" evidence="1">
    <location>
        <begin position="23"/>
        <end position="33"/>
    </location>
</feature>
<keyword evidence="3" id="KW-1185">Reference proteome</keyword>